<feature type="domain" description="Coenzyme Q-binding protein COQ10 START" evidence="1">
    <location>
        <begin position="49"/>
        <end position="117"/>
    </location>
</feature>
<dbReference type="CDD" id="cd07820">
    <property type="entry name" value="SRPBCC_3"/>
    <property type="match status" value="1"/>
</dbReference>
<organism evidence="2 3">
    <name type="scientific">Paenibacillus aestuarii</name>
    <dbReference type="NCBI Taxonomy" id="516965"/>
    <lineage>
        <taxon>Bacteria</taxon>
        <taxon>Bacillati</taxon>
        <taxon>Bacillota</taxon>
        <taxon>Bacilli</taxon>
        <taxon>Bacillales</taxon>
        <taxon>Paenibacillaceae</taxon>
        <taxon>Paenibacillus</taxon>
    </lineage>
</organism>
<name>A0ABW0K5P0_9BACL</name>
<reference evidence="3" key="1">
    <citation type="journal article" date="2019" name="Int. J. Syst. Evol. Microbiol.">
        <title>The Global Catalogue of Microorganisms (GCM) 10K type strain sequencing project: providing services to taxonomists for standard genome sequencing and annotation.</title>
        <authorList>
            <consortium name="The Broad Institute Genomics Platform"/>
            <consortium name="The Broad Institute Genome Sequencing Center for Infectious Disease"/>
            <person name="Wu L."/>
            <person name="Ma J."/>
        </authorList>
    </citation>
    <scope>NUCLEOTIDE SEQUENCE [LARGE SCALE GENOMIC DNA]</scope>
    <source>
        <strain evidence="3">KACC 11904</strain>
    </source>
</reference>
<gene>
    <name evidence="2" type="ORF">ACFPOG_06880</name>
</gene>
<dbReference type="InterPro" id="IPR005031">
    <property type="entry name" value="COQ10_START"/>
</dbReference>
<dbReference type="InterPro" id="IPR023393">
    <property type="entry name" value="START-like_dom_sf"/>
</dbReference>
<evidence type="ECO:0000313" key="3">
    <source>
        <dbReference type="Proteomes" id="UP001596044"/>
    </source>
</evidence>
<dbReference type="SUPFAM" id="SSF55961">
    <property type="entry name" value="Bet v1-like"/>
    <property type="match status" value="1"/>
</dbReference>
<dbReference type="Pfam" id="PF03364">
    <property type="entry name" value="Polyketide_cyc"/>
    <property type="match status" value="1"/>
</dbReference>
<dbReference type="EMBL" id="JBHSMJ010000009">
    <property type="protein sequence ID" value="MFC5447977.1"/>
    <property type="molecule type" value="Genomic_DNA"/>
</dbReference>
<evidence type="ECO:0000313" key="2">
    <source>
        <dbReference type="EMBL" id="MFC5447977.1"/>
    </source>
</evidence>
<proteinExistence type="predicted"/>
<sequence>MPTIIIELEIQAPVELCFDLARSIDIHAQSTSQTKERAVGGVTQGFIELGQSVTWEAVHFGIRQRLTAKITEMEYPHRFVDEQVQGAFKGFWHSHSFIPVGDGTRMIDTFIYEAPLGVLGRIADVLFLRRYMHNFLLTRNLYIKQAAEKFFAIE</sequence>
<accession>A0ABW0K5P0</accession>
<dbReference type="RefSeq" id="WP_270885797.1">
    <property type="nucleotide sequence ID" value="NZ_JAQFVF010000092.1"/>
</dbReference>
<evidence type="ECO:0000259" key="1">
    <source>
        <dbReference type="Pfam" id="PF03364"/>
    </source>
</evidence>
<keyword evidence="3" id="KW-1185">Reference proteome</keyword>
<dbReference type="Proteomes" id="UP001596044">
    <property type="component" value="Unassembled WGS sequence"/>
</dbReference>
<protein>
    <submittedName>
        <fullName evidence="2">SRPBCC family protein</fullName>
    </submittedName>
</protein>
<comment type="caution">
    <text evidence="2">The sequence shown here is derived from an EMBL/GenBank/DDBJ whole genome shotgun (WGS) entry which is preliminary data.</text>
</comment>
<dbReference type="Gene3D" id="3.30.530.20">
    <property type="match status" value="1"/>
</dbReference>